<evidence type="ECO:0000256" key="2">
    <source>
        <dbReference type="SAM" id="SignalP"/>
    </source>
</evidence>
<organism evidence="4 5">
    <name type="scientific">Klebsiella quasipneumoniae</name>
    <dbReference type="NCBI Taxonomy" id="1463165"/>
    <lineage>
        <taxon>Bacteria</taxon>
        <taxon>Pseudomonadati</taxon>
        <taxon>Pseudomonadota</taxon>
        <taxon>Gammaproteobacteria</taxon>
        <taxon>Enterobacterales</taxon>
        <taxon>Enterobacteriaceae</taxon>
        <taxon>Klebsiella/Raoultella group</taxon>
        <taxon>Klebsiella</taxon>
        <taxon>Klebsiella pneumoniae complex</taxon>
    </lineage>
</organism>
<evidence type="ECO:0000256" key="1">
    <source>
        <dbReference type="ARBA" id="ARBA00022729"/>
    </source>
</evidence>
<sequence length="96" mass="9982">MSHAVYEDMLMKITSLLFAAALAAQANAASSLPLTPELPYDGPLRPVGTVSASGAPTLDDLVAALADKAHRRGAIAWRVNAASSGNRLYGSAIIYQ</sequence>
<feature type="domain" description="YdgH/BhsA/McbA-like" evidence="3">
    <location>
        <begin position="44"/>
        <end position="96"/>
    </location>
</feature>
<comment type="caution">
    <text evidence="4">The sequence shown here is derived from an EMBL/GenBank/DDBJ whole genome shotgun (WGS) entry which is preliminary data.</text>
</comment>
<dbReference type="EMBL" id="NXHG01000004">
    <property type="protein sequence ID" value="PCM61879.1"/>
    <property type="molecule type" value="Genomic_DNA"/>
</dbReference>
<evidence type="ECO:0000259" key="3">
    <source>
        <dbReference type="Pfam" id="PF07338"/>
    </source>
</evidence>
<dbReference type="Proteomes" id="UP000217648">
    <property type="component" value="Unassembled WGS sequence"/>
</dbReference>
<feature type="chain" id="PRO_5030043372" evidence="2">
    <location>
        <begin position="29"/>
        <end position="96"/>
    </location>
</feature>
<keyword evidence="1 2" id="KW-0732">Signal</keyword>
<proteinExistence type="predicted"/>
<dbReference type="InterPro" id="IPR010854">
    <property type="entry name" value="YdgH/BhsA/McbA-like_dom"/>
</dbReference>
<dbReference type="STRING" id="1463164.KQS06HV_50652"/>
<reference evidence="4 5" key="1">
    <citation type="submission" date="2017-09" db="EMBL/GenBank/DDBJ databases">
        <title>Mdr eskape-Ghana.</title>
        <authorList>
            <person name="Agyepong N."/>
            <person name="Janice J."/>
            <person name="Samuelsen O."/>
            <person name="Owusu-Ofori A."/>
            <person name="Sundsfjord A."/>
            <person name="Essack S."/>
            <person name="Pedersen T."/>
        </authorList>
    </citation>
    <scope>NUCLEOTIDE SEQUENCE [LARGE SCALE GENOMIC DNA]</scope>
    <source>
        <strain evidence="4 5">46</strain>
    </source>
</reference>
<dbReference type="Gene3D" id="3.30.1660.10">
    <property type="entry name" value="Flavin-binding protein dodecin"/>
    <property type="match status" value="1"/>
</dbReference>
<name>A0A2A5MLV7_9ENTR</name>
<dbReference type="AlphaFoldDB" id="A0A2A5MLV7"/>
<dbReference type="SUPFAM" id="SSF159871">
    <property type="entry name" value="YdgH-like"/>
    <property type="match status" value="1"/>
</dbReference>
<feature type="signal peptide" evidence="2">
    <location>
        <begin position="1"/>
        <end position="28"/>
    </location>
</feature>
<dbReference type="Pfam" id="PF07338">
    <property type="entry name" value="YdgH_BhsA-like"/>
    <property type="match status" value="1"/>
</dbReference>
<evidence type="ECO:0000313" key="5">
    <source>
        <dbReference type="Proteomes" id="UP000217648"/>
    </source>
</evidence>
<dbReference type="InterPro" id="IPR025543">
    <property type="entry name" value="Dodecin-like"/>
</dbReference>
<dbReference type="InterPro" id="IPR036275">
    <property type="entry name" value="YdgH-like_sf"/>
</dbReference>
<evidence type="ECO:0000313" key="4">
    <source>
        <dbReference type="EMBL" id="PCM61879.1"/>
    </source>
</evidence>
<accession>A0A2A5MLV7</accession>
<gene>
    <name evidence="4" type="ORF">CP911_10180</name>
</gene>
<protein>
    <submittedName>
        <fullName evidence="4">DUF1471 domain-containing protein</fullName>
    </submittedName>
</protein>